<dbReference type="InterPro" id="IPR011990">
    <property type="entry name" value="TPR-like_helical_dom_sf"/>
</dbReference>
<gene>
    <name evidence="3" type="ORF">D8M03_08845</name>
</gene>
<dbReference type="PANTHER" id="PTHR46797">
    <property type="entry name" value="HTH-TYPE TRANSCRIPTIONAL REGULATOR"/>
    <property type="match status" value="1"/>
</dbReference>
<feature type="domain" description="HTH cro/C1-type" evidence="2">
    <location>
        <begin position="15"/>
        <end position="68"/>
    </location>
</feature>
<sequence length="417" mass="48786">MKKGGDGMEALGERIKKLRKEKKLTLAQLAGERLTKGMLSLIENGKAQPSMESLHYIAERLGVEVTTLLDDQQVELLRELLFEIEKQMKTIQIPVDEKLILPMFKQIDAVKEKLQGNHFEEIRLLDFYIRLATYLNIEVDWSMYDVISDYENIHAYNRVFDCFSFLSSTAFQRNDYRIALQFMKEAEERVKPYLHSIDLLTQLDMHYALTVLYSAIDDVENTEKHLHFALQIAQENKIYYRLDDFYRFTLSQAIRKGDLEKSKYYLMKLTQHADFTEDPVAKNMLAFCKSHYANYIEQDFEAVEKYASYLDKEAKSDIVTYYQMEATYAYWARGLFEQAIECSENFEIPPNTHHPVDLSIMYQCFAVRALCFLELGNKKQAKKVVSLAVQGVQDLPNTIYKTFIQQAYEKIQYGKKG</sequence>
<proteinExistence type="predicted"/>
<dbReference type="SMART" id="SM00530">
    <property type="entry name" value="HTH_XRE"/>
    <property type="match status" value="1"/>
</dbReference>
<keyword evidence="1" id="KW-0238">DNA-binding</keyword>
<evidence type="ECO:0000313" key="3">
    <source>
        <dbReference type="EMBL" id="RKQ16975.1"/>
    </source>
</evidence>
<dbReference type="GO" id="GO:0003700">
    <property type="term" value="F:DNA-binding transcription factor activity"/>
    <property type="evidence" value="ECO:0007669"/>
    <property type="project" value="TreeGrafter"/>
</dbReference>
<dbReference type="EMBL" id="RBZN01000017">
    <property type="protein sequence ID" value="RKQ16975.1"/>
    <property type="molecule type" value="Genomic_DNA"/>
</dbReference>
<dbReference type="Proteomes" id="UP000272238">
    <property type="component" value="Unassembled WGS sequence"/>
</dbReference>
<dbReference type="OrthoDB" id="290878at2"/>
<dbReference type="Gene3D" id="1.25.40.10">
    <property type="entry name" value="Tetratricopeptide repeat domain"/>
    <property type="match status" value="1"/>
</dbReference>
<evidence type="ECO:0000256" key="1">
    <source>
        <dbReference type="ARBA" id="ARBA00023125"/>
    </source>
</evidence>
<dbReference type="InterPro" id="IPR010982">
    <property type="entry name" value="Lambda_DNA-bd_dom_sf"/>
</dbReference>
<dbReference type="GO" id="GO:0003677">
    <property type="term" value="F:DNA binding"/>
    <property type="evidence" value="ECO:0007669"/>
    <property type="project" value="UniProtKB-KW"/>
</dbReference>
<reference evidence="3 4" key="1">
    <citation type="journal article" date="2016" name="Antonie Van Leeuwenhoek">
        <title>Lysinibacillus endophyticus sp. nov., an indole-3-acetic acid producing endophytic bacterium isolated from corn root (Zea mays cv. Xinken-5).</title>
        <authorList>
            <person name="Yu J."/>
            <person name="Guan X."/>
            <person name="Liu C."/>
            <person name="Xiang W."/>
            <person name="Yu Z."/>
            <person name="Liu X."/>
            <person name="Wang G."/>
        </authorList>
    </citation>
    <scope>NUCLEOTIDE SEQUENCE [LARGE SCALE GENOMIC DNA]</scope>
    <source>
        <strain evidence="3 4">DSM 100506</strain>
    </source>
</reference>
<evidence type="ECO:0000259" key="2">
    <source>
        <dbReference type="PROSITE" id="PS50943"/>
    </source>
</evidence>
<accession>A0A494Z4R3</accession>
<dbReference type="AlphaFoldDB" id="A0A494Z4R3"/>
<name>A0A494Z4R3_9BACL</name>
<protein>
    <submittedName>
        <fullName evidence="3">XRE family transcriptional regulator</fullName>
    </submittedName>
</protein>
<dbReference type="PANTHER" id="PTHR46797:SF1">
    <property type="entry name" value="METHYLPHOSPHONATE SYNTHASE"/>
    <property type="match status" value="1"/>
</dbReference>
<dbReference type="InterPro" id="IPR001387">
    <property type="entry name" value="Cro/C1-type_HTH"/>
</dbReference>
<dbReference type="SUPFAM" id="SSF47413">
    <property type="entry name" value="lambda repressor-like DNA-binding domains"/>
    <property type="match status" value="1"/>
</dbReference>
<dbReference type="CDD" id="cd00093">
    <property type="entry name" value="HTH_XRE"/>
    <property type="match status" value="1"/>
</dbReference>
<organism evidence="3 4">
    <name type="scientific">Ureibacillus endophyticus</name>
    <dbReference type="NCBI Taxonomy" id="1978490"/>
    <lineage>
        <taxon>Bacteria</taxon>
        <taxon>Bacillati</taxon>
        <taxon>Bacillota</taxon>
        <taxon>Bacilli</taxon>
        <taxon>Bacillales</taxon>
        <taxon>Caryophanaceae</taxon>
        <taxon>Ureibacillus</taxon>
    </lineage>
</organism>
<evidence type="ECO:0000313" key="4">
    <source>
        <dbReference type="Proteomes" id="UP000272238"/>
    </source>
</evidence>
<comment type="caution">
    <text evidence="3">The sequence shown here is derived from an EMBL/GenBank/DDBJ whole genome shotgun (WGS) entry which is preliminary data.</text>
</comment>
<dbReference type="Pfam" id="PF12844">
    <property type="entry name" value="HTH_19"/>
    <property type="match status" value="1"/>
</dbReference>
<dbReference type="PROSITE" id="PS50943">
    <property type="entry name" value="HTH_CROC1"/>
    <property type="match status" value="1"/>
</dbReference>
<dbReference type="GO" id="GO:0005829">
    <property type="term" value="C:cytosol"/>
    <property type="evidence" value="ECO:0007669"/>
    <property type="project" value="TreeGrafter"/>
</dbReference>
<keyword evidence="4" id="KW-1185">Reference proteome</keyword>
<dbReference type="InterPro" id="IPR050807">
    <property type="entry name" value="TransReg_Diox_bact_type"/>
</dbReference>